<keyword evidence="1" id="KW-0436">Ligase</keyword>
<evidence type="ECO:0000313" key="1">
    <source>
        <dbReference type="EMBL" id="KAJ7966477.1"/>
    </source>
</evidence>
<proteinExistence type="predicted"/>
<keyword evidence="2" id="KW-1185">Reference proteome</keyword>
<sequence length="195" mass="22391">MALTASIAIPSATQFRIKLFQNQSHQLERYLPVCVPRKTFHIFSKKVSMTHSGEPDKGKELRRLMREKLKEAMPTSVKDFPWKKAEDVIFSLSINQELLIPVGLFAGCILTDFLKEILQEAFRSSQEQGLNRLFSSICCFFLLVKLAAYFAVQGQVFLLHVSNGGLMQVFWRWRRLLIDTGNRNEENSHCGLEPL</sequence>
<dbReference type="PANTHER" id="PTHR36000">
    <property type="entry name" value="DEFECTIVE 1273 PROTEIN, PUTATIVE-RELATED"/>
    <property type="match status" value="1"/>
</dbReference>
<name>A0AAD7PT34_QUISA</name>
<dbReference type="GO" id="GO:0016874">
    <property type="term" value="F:ligase activity"/>
    <property type="evidence" value="ECO:0007669"/>
    <property type="project" value="UniProtKB-KW"/>
</dbReference>
<evidence type="ECO:0000313" key="2">
    <source>
        <dbReference type="Proteomes" id="UP001163823"/>
    </source>
</evidence>
<gene>
    <name evidence="1" type="ORF">O6P43_015944</name>
</gene>
<dbReference type="Proteomes" id="UP001163823">
    <property type="component" value="Chromosome 6"/>
</dbReference>
<dbReference type="AlphaFoldDB" id="A0AAD7PT34"/>
<reference evidence="1" key="1">
    <citation type="journal article" date="2023" name="Science">
        <title>Elucidation of the pathway for biosynthesis of saponin adjuvants from the soapbark tree.</title>
        <authorList>
            <person name="Reed J."/>
            <person name="Orme A."/>
            <person name="El-Demerdash A."/>
            <person name="Owen C."/>
            <person name="Martin L.B.B."/>
            <person name="Misra R.C."/>
            <person name="Kikuchi S."/>
            <person name="Rejzek M."/>
            <person name="Martin A.C."/>
            <person name="Harkess A."/>
            <person name="Leebens-Mack J."/>
            <person name="Louveau T."/>
            <person name="Stephenson M.J."/>
            <person name="Osbourn A."/>
        </authorList>
    </citation>
    <scope>NUCLEOTIDE SEQUENCE</scope>
    <source>
        <strain evidence="1">S10</strain>
    </source>
</reference>
<organism evidence="1 2">
    <name type="scientific">Quillaja saponaria</name>
    <name type="common">Soap bark tree</name>
    <dbReference type="NCBI Taxonomy" id="32244"/>
    <lineage>
        <taxon>Eukaryota</taxon>
        <taxon>Viridiplantae</taxon>
        <taxon>Streptophyta</taxon>
        <taxon>Embryophyta</taxon>
        <taxon>Tracheophyta</taxon>
        <taxon>Spermatophyta</taxon>
        <taxon>Magnoliopsida</taxon>
        <taxon>eudicotyledons</taxon>
        <taxon>Gunneridae</taxon>
        <taxon>Pentapetalae</taxon>
        <taxon>rosids</taxon>
        <taxon>fabids</taxon>
        <taxon>Fabales</taxon>
        <taxon>Quillajaceae</taxon>
        <taxon>Quillaja</taxon>
    </lineage>
</organism>
<dbReference type="PANTHER" id="PTHR36000:SF3">
    <property type="entry name" value="EMBRYO DEFECTIVE 1273"/>
    <property type="match status" value="1"/>
</dbReference>
<protein>
    <submittedName>
        <fullName evidence="1">Glycine--tRNA ligase beta subunit like</fullName>
    </submittedName>
</protein>
<accession>A0AAD7PT34</accession>
<dbReference type="EMBL" id="JARAOO010000006">
    <property type="protein sequence ID" value="KAJ7966477.1"/>
    <property type="molecule type" value="Genomic_DNA"/>
</dbReference>
<comment type="caution">
    <text evidence="1">The sequence shown here is derived from an EMBL/GenBank/DDBJ whole genome shotgun (WGS) entry which is preliminary data.</text>
</comment>